<feature type="compositionally biased region" description="Basic and acidic residues" evidence="1">
    <location>
        <begin position="80"/>
        <end position="99"/>
    </location>
</feature>
<feature type="compositionally biased region" description="Polar residues" evidence="1">
    <location>
        <begin position="201"/>
        <end position="217"/>
    </location>
</feature>
<accession>A0A8H7ENK0</accession>
<dbReference type="EMBL" id="JABAYA010000171">
    <property type="protein sequence ID" value="KAF7722906.1"/>
    <property type="molecule type" value="Genomic_DNA"/>
</dbReference>
<organism evidence="2 3">
    <name type="scientific">Apophysomyces ossiformis</name>
    <dbReference type="NCBI Taxonomy" id="679940"/>
    <lineage>
        <taxon>Eukaryota</taxon>
        <taxon>Fungi</taxon>
        <taxon>Fungi incertae sedis</taxon>
        <taxon>Mucoromycota</taxon>
        <taxon>Mucoromycotina</taxon>
        <taxon>Mucoromycetes</taxon>
        <taxon>Mucorales</taxon>
        <taxon>Mucorineae</taxon>
        <taxon>Mucoraceae</taxon>
        <taxon>Apophysomyces</taxon>
    </lineage>
</organism>
<feature type="region of interest" description="Disordered" evidence="1">
    <location>
        <begin position="496"/>
        <end position="515"/>
    </location>
</feature>
<feature type="region of interest" description="Disordered" evidence="1">
    <location>
        <begin position="195"/>
        <end position="217"/>
    </location>
</feature>
<dbReference type="AlphaFoldDB" id="A0A8H7ENK0"/>
<dbReference type="Proteomes" id="UP000605846">
    <property type="component" value="Unassembled WGS sequence"/>
</dbReference>
<name>A0A8H7ENK0_9FUNG</name>
<feature type="compositionally biased region" description="Basic and acidic residues" evidence="1">
    <location>
        <begin position="44"/>
        <end position="54"/>
    </location>
</feature>
<reference evidence="2" key="1">
    <citation type="submission" date="2020-01" db="EMBL/GenBank/DDBJ databases">
        <title>Genome Sequencing of Three Apophysomyces-Like Fungal Strains Confirms a Novel Fungal Genus in the Mucoromycota with divergent Burkholderia-like Endosymbiotic Bacteria.</title>
        <authorList>
            <person name="Stajich J.E."/>
            <person name="Macias A.M."/>
            <person name="Carter-House D."/>
            <person name="Lovett B."/>
            <person name="Kasson L.R."/>
            <person name="Berry K."/>
            <person name="Grigoriev I."/>
            <person name="Chang Y."/>
            <person name="Spatafora J."/>
            <person name="Kasson M.T."/>
        </authorList>
    </citation>
    <scope>NUCLEOTIDE SEQUENCE</scope>
    <source>
        <strain evidence="2">NRRL A-21654</strain>
    </source>
</reference>
<proteinExistence type="predicted"/>
<evidence type="ECO:0000313" key="3">
    <source>
        <dbReference type="Proteomes" id="UP000605846"/>
    </source>
</evidence>
<evidence type="ECO:0000256" key="1">
    <source>
        <dbReference type="SAM" id="MobiDB-lite"/>
    </source>
</evidence>
<sequence length="515" mass="57502">MTGKSPKIFEKAKLEQEPPKPSWASILRGPPKPEISIFKQTITETEKEKEREGEIIESEGINAKDTSLDQPTEDTPAETSVKEDLVKDHVKETEEVADKDTEEEMKECLSNLSMSSTIPTDGTSEKSEKCEEPKIIKKSIRKLNQLESVVLPIGPSSTLPDTLVMHFGSLHIANGEEQLVAETEANTDAIEKGETRVATPTEPTVKSRSLPNSPVKTPEISTLQQDAAIQTTEIVQFSKSDDSTVHNDQAACQPPYAVEENKTIRYENRFTPNGSDVVNTGVAVPSAPEYTLYADMQRTTAMSYYDPVNYHQQPSMGLMDPYSRDKFIVGATSHVLMPHETQAAIAPATIAIQPQQHTANYGNIPLYYSYYVPPSQYPSYQQPAFAGKSIYPVYGKLEHSPYHEYASYEEMIQAQHQQIMAHRDHQGILPQQQGHYTPAAASKEMMHEKPPSQHPAIPVAATPLAMYPYPSFQQPHHHPHPHHAVPHTAMAAVQSENYPPSRYPPPQQQPYWHHA</sequence>
<feature type="compositionally biased region" description="Basic and acidic residues" evidence="1">
    <location>
        <begin position="7"/>
        <end position="18"/>
    </location>
</feature>
<comment type="caution">
    <text evidence="2">The sequence shown here is derived from an EMBL/GenBank/DDBJ whole genome shotgun (WGS) entry which is preliminary data.</text>
</comment>
<keyword evidence="3" id="KW-1185">Reference proteome</keyword>
<evidence type="ECO:0000313" key="2">
    <source>
        <dbReference type="EMBL" id="KAF7722906.1"/>
    </source>
</evidence>
<gene>
    <name evidence="2" type="ORF">EC973_002586</name>
</gene>
<feature type="region of interest" description="Disordered" evidence="1">
    <location>
        <begin position="1"/>
        <end position="103"/>
    </location>
</feature>
<protein>
    <submittedName>
        <fullName evidence="2">Uncharacterized protein</fullName>
    </submittedName>
</protein>